<proteinExistence type="predicted"/>
<reference evidence="2" key="1">
    <citation type="submission" date="2013-08" db="EMBL/GenBank/DDBJ databases">
        <title>Gene expansion shapes genome architecture in the human pathogen Lichtheimia corymbifera: an evolutionary genomics analysis in the ancient terrestrial Mucorales (Mucoromycotina).</title>
        <authorList>
            <person name="Schwartze V.U."/>
            <person name="Winter S."/>
            <person name="Shelest E."/>
            <person name="Marcet-Houben M."/>
            <person name="Horn F."/>
            <person name="Wehner S."/>
            <person name="Hoffmann K."/>
            <person name="Riege K."/>
            <person name="Sammeth M."/>
            <person name="Nowrousian M."/>
            <person name="Valiante V."/>
            <person name="Linde J."/>
            <person name="Jacobsen I.D."/>
            <person name="Marz M."/>
            <person name="Brakhage A.A."/>
            <person name="Gabaldon T."/>
            <person name="Bocker S."/>
            <person name="Voigt K."/>
        </authorList>
    </citation>
    <scope>NUCLEOTIDE SEQUENCE [LARGE SCALE GENOMIC DNA]</scope>
    <source>
        <strain evidence="2">FSU 9682</strain>
    </source>
</reference>
<dbReference type="STRING" id="1263082.A0A068RQR4"/>
<dbReference type="AlphaFoldDB" id="A0A068RQR4"/>
<organism evidence="2 3">
    <name type="scientific">Lichtheimia corymbifera JMRC:FSU:9682</name>
    <dbReference type="NCBI Taxonomy" id="1263082"/>
    <lineage>
        <taxon>Eukaryota</taxon>
        <taxon>Fungi</taxon>
        <taxon>Fungi incertae sedis</taxon>
        <taxon>Mucoromycota</taxon>
        <taxon>Mucoromycotina</taxon>
        <taxon>Mucoromycetes</taxon>
        <taxon>Mucorales</taxon>
        <taxon>Lichtheimiaceae</taxon>
        <taxon>Lichtheimia</taxon>
    </lineage>
</organism>
<evidence type="ECO:0000313" key="3">
    <source>
        <dbReference type="Proteomes" id="UP000027586"/>
    </source>
</evidence>
<feature type="region of interest" description="Disordered" evidence="1">
    <location>
        <begin position="107"/>
        <end position="131"/>
    </location>
</feature>
<comment type="caution">
    <text evidence="2">The sequence shown here is derived from an EMBL/GenBank/DDBJ whole genome shotgun (WGS) entry which is preliminary data.</text>
</comment>
<name>A0A068RQR4_9FUNG</name>
<keyword evidence="3" id="KW-1185">Reference proteome</keyword>
<sequence>MASLLYPTIDSYWIASCSLSAFDTVPMIPRSIVPLLSQWIATHLIAGRRTIYREVLSTESSRMAVEVFMALGFLTEIPAKDKLAPDTQISLHELGISTSETLIALANNDDGHDENNQQSPPTPVSVGGSQDPETMMKILMAQIQMNRANSNMADLCQQIDAYRLGSISQRESFQNKLVFQKCLKQIKGILPQAKSRQRRGGAGGIPEMEERMVQLVYALRTSSSCSSMDKGRSFRRISEAYSLRR</sequence>
<dbReference type="EMBL" id="CBTN010000009">
    <property type="protein sequence ID" value="CDH51321.1"/>
    <property type="molecule type" value="Genomic_DNA"/>
</dbReference>
<evidence type="ECO:0000313" key="2">
    <source>
        <dbReference type="EMBL" id="CDH51321.1"/>
    </source>
</evidence>
<accession>A0A068RQR4</accession>
<dbReference type="OrthoDB" id="429813at2759"/>
<gene>
    <name evidence="2" type="ORF">LCOR_02946.1</name>
</gene>
<dbReference type="Proteomes" id="UP000027586">
    <property type="component" value="Unassembled WGS sequence"/>
</dbReference>
<evidence type="ECO:0000256" key="1">
    <source>
        <dbReference type="SAM" id="MobiDB-lite"/>
    </source>
</evidence>
<dbReference type="VEuPathDB" id="FungiDB:LCOR_02946.1"/>
<protein>
    <submittedName>
        <fullName evidence="2">Uncharacterized protein</fullName>
    </submittedName>
</protein>